<dbReference type="Proteomes" id="UP001558652">
    <property type="component" value="Unassembled WGS sequence"/>
</dbReference>
<accession>A0ABD0Y9M2</accession>
<name>A0ABD0Y9M2_9HEMI</name>
<sequence length="236" mass="26009">MKCVSALVVLCAAGVGSQGHRFSPSRAGVPITIEKKVPFPVRLPGPFDKRTTVFISETYPLVNHYPVVVMKKLPYPVEKRVPIPVPVLVGRPVSRPNPAELYWNYRVQKPTTYHFGPFPVPAPSSVTRQVIQEVPPPKLGQSNYIGLEEQHEEEGRDWSTTFRAEEGLAENHPGPGLYDHSAQTGAQAMTSVQTGFRSAPDEQDEGNNGATSRVSTTRYHTGTGQVDTYSHQVLHD</sequence>
<reference evidence="3 4" key="1">
    <citation type="submission" date="2024-07" db="EMBL/GenBank/DDBJ databases">
        <title>Chromosome-level genome assembly of the water stick insect Ranatra chinensis (Heteroptera: Nepidae).</title>
        <authorList>
            <person name="Liu X."/>
        </authorList>
    </citation>
    <scope>NUCLEOTIDE SEQUENCE [LARGE SCALE GENOMIC DNA]</scope>
    <source>
        <strain evidence="3">Cailab_2021Rc</strain>
        <tissue evidence="3">Muscle</tissue>
    </source>
</reference>
<feature type="signal peptide" evidence="2">
    <location>
        <begin position="1"/>
        <end position="19"/>
    </location>
</feature>
<organism evidence="3 4">
    <name type="scientific">Ranatra chinensis</name>
    <dbReference type="NCBI Taxonomy" id="642074"/>
    <lineage>
        <taxon>Eukaryota</taxon>
        <taxon>Metazoa</taxon>
        <taxon>Ecdysozoa</taxon>
        <taxon>Arthropoda</taxon>
        <taxon>Hexapoda</taxon>
        <taxon>Insecta</taxon>
        <taxon>Pterygota</taxon>
        <taxon>Neoptera</taxon>
        <taxon>Paraneoptera</taxon>
        <taxon>Hemiptera</taxon>
        <taxon>Heteroptera</taxon>
        <taxon>Panheteroptera</taxon>
        <taxon>Nepomorpha</taxon>
        <taxon>Nepidae</taxon>
        <taxon>Ranatrinae</taxon>
        <taxon>Ranatra</taxon>
    </lineage>
</organism>
<evidence type="ECO:0000256" key="1">
    <source>
        <dbReference type="SAM" id="MobiDB-lite"/>
    </source>
</evidence>
<evidence type="ECO:0000313" key="3">
    <source>
        <dbReference type="EMBL" id="KAL1124051.1"/>
    </source>
</evidence>
<dbReference type="EMBL" id="JBFDAA010000011">
    <property type="protein sequence ID" value="KAL1124051.1"/>
    <property type="molecule type" value="Genomic_DNA"/>
</dbReference>
<feature type="compositionally biased region" description="Polar residues" evidence="1">
    <location>
        <begin position="206"/>
        <end position="236"/>
    </location>
</feature>
<dbReference type="AlphaFoldDB" id="A0ABD0Y9M2"/>
<feature type="chain" id="PRO_5044876479" evidence="2">
    <location>
        <begin position="20"/>
        <end position="236"/>
    </location>
</feature>
<keyword evidence="4" id="KW-1185">Reference proteome</keyword>
<feature type="region of interest" description="Disordered" evidence="1">
    <location>
        <begin position="193"/>
        <end position="236"/>
    </location>
</feature>
<keyword evidence="2" id="KW-0732">Signal</keyword>
<comment type="caution">
    <text evidence="3">The sequence shown here is derived from an EMBL/GenBank/DDBJ whole genome shotgun (WGS) entry which is preliminary data.</text>
</comment>
<evidence type="ECO:0000313" key="4">
    <source>
        <dbReference type="Proteomes" id="UP001558652"/>
    </source>
</evidence>
<proteinExistence type="predicted"/>
<evidence type="ECO:0000256" key="2">
    <source>
        <dbReference type="SAM" id="SignalP"/>
    </source>
</evidence>
<gene>
    <name evidence="3" type="ORF">AAG570_001821</name>
</gene>
<protein>
    <submittedName>
        <fullName evidence="3">Uncharacterized protein</fullName>
    </submittedName>
</protein>